<sequence>MLRYGIVGATGFGSNHAAAVESIDGAEVVAGTARSEESIAEFTDEFDATGYTDHREMFETEELDAVSICTPSGTHAEMGVDAAEAGLHVLCEKPLDVYIDRVDRMIEAADRNDVRLGGIFQRRFTPERWTARRWVEEGRFGDLILADTSVKWHRPQSYYDDHWHGQRDLDGGVLIQQAIHFVDLLDWLTGGIERVSAETDTIAHEMECEDLAVVSLEFENGARGVIEATTAVQGGEDRVELNGTEGSYNSGVFVLEDEEVEPDLIEPPTGTGLEGQVRDFLEAIREDREPIVSGRDARKAVEVVLAAYASADLGRPVDVDEVRELQEHT</sequence>
<feature type="domain" description="Gfo/Idh/MocA-like oxidoreductase N-terminal" evidence="1">
    <location>
        <begin position="2"/>
        <end position="116"/>
    </location>
</feature>
<reference evidence="3 4" key="1">
    <citation type="submission" date="2018-09" db="EMBL/GenBank/DDBJ databases">
        <title>Genomic Encyclopedia of Archaeal and Bacterial Type Strains, Phase II (KMG-II): from individual species to whole genera.</title>
        <authorList>
            <person name="Goeker M."/>
        </authorList>
    </citation>
    <scope>NUCLEOTIDE SEQUENCE [LARGE SCALE GENOMIC DNA]</scope>
    <source>
        <strain evidence="3 4">DSM 13151</strain>
    </source>
</reference>
<keyword evidence="4" id="KW-1185">Reference proteome</keyword>
<dbReference type="InterPro" id="IPR036291">
    <property type="entry name" value="NAD(P)-bd_dom_sf"/>
</dbReference>
<feature type="domain" description="GFO/IDH/MocA-like oxidoreductase" evidence="2">
    <location>
        <begin position="130"/>
        <end position="248"/>
    </location>
</feature>
<dbReference type="InterPro" id="IPR055170">
    <property type="entry name" value="GFO_IDH_MocA-like_dom"/>
</dbReference>
<evidence type="ECO:0000259" key="1">
    <source>
        <dbReference type="Pfam" id="PF01408"/>
    </source>
</evidence>
<dbReference type="InterPro" id="IPR000683">
    <property type="entry name" value="Gfo/Idh/MocA-like_OxRdtase_N"/>
</dbReference>
<dbReference type="RefSeq" id="WP_120246364.1">
    <property type="nucleotide sequence ID" value="NZ_RAPO01000004.1"/>
</dbReference>
<dbReference type="GO" id="GO:0000166">
    <property type="term" value="F:nucleotide binding"/>
    <property type="evidence" value="ECO:0007669"/>
    <property type="project" value="InterPro"/>
</dbReference>
<dbReference type="Gene3D" id="3.40.50.720">
    <property type="entry name" value="NAD(P)-binding Rossmann-like Domain"/>
    <property type="match status" value="1"/>
</dbReference>
<dbReference type="EMBL" id="RAPO01000004">
    <property type="protein sequence ID" value="RKD89221.1"/>
    <property type="molecule type" value="Genomic_DNA"/>
</dbReference>
<dbReference type="AlphaFoldDB" id="A0A3R7DB61"/>
<accession>A0A3R7DB61</accession>
<evidence type="ECO:0000313" key="3">
    <source>
        <dbReference type="EMBL" id="RKD89221.1"/>
    </source>
</evidence>
<dbReference type="Pfam" id="PF01408">
    <property type="entry name" value="GFO_IDH_MocA"/>
    <property type="match status" value="1"/>
</dbReference>
<dbReference type="PANTHER" id="PTHR43249:SF1">
    <property type="entry name" value="D-GLUCOSIDE 3-DEHYDROGENASE"/>
    <property type="match status" value="1"/>
</dbReference>
<evidence type="ECO:0000259" key="2">
    <source>
        <dbReference type="Pfam" id="PF22725"/>
    </source>
</evidence>
<dbReference type="SUPFAM" id="SSF51735">
    <property type="entry name" value="NAD(P)-binding Rossmann-fold domains"/>
    <property type="match status" value="1"/>
</dbReference>
<dbReference type="SUPFAM" id="SSF55347">
    <property type="entry name" value="Glyceraldehyde-3-phosphate dehydrogenase-like, C-terminal domain"/>
    <property type="match status" value="1"/>
</dbReference>
<dbReference type="Proteomes" id="UP000283805">
    <property type="component" value="Unassembled WGS sequence"/>
</dbReference>
<dbReference type="Pfam" id="PF22725">
    <property type="entry name" value="GFO_IDH_MocA_C3"/>
    <property type="match status" value="1"/>
</dbReference>
<evidence type="ECO:0000313" key="4">
    <source>
        <dbReference type="Proteomes" id="UP000283805"/>
    </source>
</evidence>
<organism evidence="3 4">
    <name type="scientific">Halopiger aswanensis</name>
    <dbReference type="NCBI Taxonomy" id="148449"/>
    <lineage>
        <taxon>Archaea</taxon>
        <taxon>Methanobacteriati</taxon>
        <taxon>Methanobacteriota</taxon>
        <taxon>Stenosarchaea group</taxon>
        <taxon>Halobacteria</taxon>
        <taxon>Halobacteriales</taxon>
        <taxon>Natrialbaceae</taxon>
        <taxon>Halopiger</taxon>
    </lineage>
</organism>
<dbReference type="OrthoDB" id="25239at2157"/>
<dbReference type="PANTHER" id="PTHR43249">
    <property type="entry name" value="UDP-N-ACETYL-2-AMINO-2-DEOXY-D-GLUCURONATE OXIDASE"/>
    <property type="match status" value="1"/>
</dbReference>
<name>A0A3R7DB61_9EURY</name>
<gene>
    <name evidence="3" type="ORF">ATJ93_4050</name>
</gene>
<proteinExistence type="predicted"/>
<dbReference type="InterPro" id="IPR052515">
    <property type="entry name" value="Gfo/Idh/MocA_Oxidoreductase"/>
</dbReference>
<dbReference type="Gene3D" id="3.30.360.10">
    <property type="entry name" value="Dihydrodipicolinate Reductase, domain 2"/>
    <property type="match status" value="1"/>
</dbReference>
<protein>
    <submittedName>
        <fullName evidence="3">Putative dehydrogenase</fullName>
    </submittedName>
</protein>
<comment type="caution">
    <text evidence="3">The sequence shown here is derived from an EMBL/GenBank/DDBJ whole genome shotgun (WGS) entry which is preliminary data.</text>
</comment>